<proteinExistence type="predicted"/>
<protein>
    <submittedName>
        <fullName evidence="1">Uncharacterized protein</fullName>
    </submittedName>
</protein>
<reference evidence="1" key="1">
    <citation type="submission" date="2018-06" db="EMBL/GenBank/DDBJ databases">
        <title>SME-4 producing Serratia marcescens from Argentina and comparison with genomes of other SME-producers.</title>
        <authorList>
            <person name="Dabos L."/>
            <person name="Patino Navarrete R."/>
            <person name="Naas T."/>
        </authorList>
    </citation>
    <scope>NUCLEOTIDE SEQUENCE</scope>
    <source>
        <strain evidence="1">Aw</strain>
    </source>
</reference>
<organism evidence="1">
    <name type="scientific">Serratia marcescens</name>
    <dbReference type="NCBI Taxonomy" id="615"/>
    <lineage>
        <taxon>Bacteria</taxon>
        <taxon>Pseudomonadati</taxon>
        <taxon>Pseudomonadota</taxon>
        <taxon>Gammaproteobacteria</taxon>
        <taxon>Enterobacterales</taxon>
        <taxon>Yersiniaceae</taxon>
        <taxon>Serratia</taxon>
    </lineage>
</organism>
<name>A0A345IPE4_SERMA</name>
<evidence type="ECO:0000313" key="1">
    <source>
        <dbReference type="EMBL" id="AXH01716.1"/>
    </source>
</evidence>
<accession>A0A345IPE4</accession>
<sequence>MTVQLLFASYLSFSKLYGFMMVALQVQHSNANDNQYH</sequence>
<dbReference type="EMBL" id="MH460879">
    <property type="protein sequence ID" value="AXH01716.1"/>
    <property type="molecule type" value="Genomic_DNA"/>
</dbReference>
<dbReference type="AlphaFoldDB" id="A0A345IPE4"/>